<dbReference type="GO" id="GO:0005829">
    <property type="term" value="C:cytosol"/>
    <property type="evidence" value="ECO:0007669"/>
    <property type="project" value="TreeGrafter"/>
</dbReference>
<dbReference type="Proteomes" id="UP000663846">
    <property type="component" value="Unassembled WGS sequence"/>
</dbReference>
<gene>
    <name evidence="5" type="ORF">RDB_LOCUS151096</name>
</gene>
<keyword evidence="3" id="KW-0547">Nucleotide-binding</keyword>
<dbReference type="EMBL" id="CAJMWS010000613">
    <property type="protein sequence ID" value="CAE6455113.1"/>
    <property type="molecule type" value="Genomic_DNA"/>
</dbReference>
<dbReference type="InterPro" id="IPR001645">
    <property type="entry name" value="Folylpolyglutamate_synth"/>
</dbReference>
<protein>
    <recommendedName>
        <fullName evidence="7">Folylpolyglutamate synthase</fullName>
    </recommendedName>
</protein>
<comment type="caution">
    <text evidence="5">The sequence shown here is derived from an EMBL/GenBank/DDBJ whole genome shotgun (WGS) entry which is preliminary data.</text>
</comment>
<dbReference type="SUPFAM" id="SSF53623">
    <property type="entry name" value="MurD-like peptide ligases, catalytic domain"/>
    <property type="match status" value="1"/>
</dbReference>
<sequence length="179" mass="19448">MLTLTAYHSFISLGVDVAIFEVLVGGRFDAANVPTKPVVTGITALGLDHLAILGNTLPEIAWHKAEIYKTGILAFTVIQPPDALEVIRQEAEKVQVSEFHVVEISPGVSEVKLGIPGAHQRQNASLAMHLVHRFLQLQCLMLKLPDSLSPIPEVYATGLSQAKWPGRCQRIVDPSENGL</sequence>
<dbReference type="InterPro" id="IPR036565">
    <property type="entry name" value="Mur-like_cat_sf"/>
</dbReference>
<evidence type="ECO:0000256" key="4">
    <source>
        <dbReference type="ARBA" id="ARBA00022840"/>
    </source>
</evidence>
<evidence type="ECO:0000256" key="2">
    <source>
        <dbReference type="ARBA" id="ARBA00022598"/>
    </source>
</evidence>
<evidence type="ECO:0000256" key="1">
    <source>
        <dbReference type="ARBA" id="ARBA00008276"/>
    </source>
</evidence>
<keyword evidence="4" id="KW-0067">ATP-binding</keyword>
<organism evidence="5 6">
    <name type="scientific">Rhizoctonia solani</name>
    <dbReference type="NCBI Taxonomy" id="456999"/>
    <lineage>
        <taxon>Eukaryota</taxon>
        <taxon>Fungi</taxon>
        <taxon>Dikarya</taxon>
        <taxon>Basidiomycota</taxon>
        <taxon>Agaricomycotina</taxon>
        <taxon>Agaricomycetes</taxon>
        <taxon>Cantharellales</taxon>
        <taxon>Ceratobasidiaceae</taxon>
        <taxon>Rhizoctonia</taxon>
    </lineage>
</organism>
<evidence type="ECO:0000313" key="5">
    <source>
        <dbReference type="EMBL" id="CAE6455113.1"/>
    </source>
</evidence>
<comment type="similarity">
    <text evidence="1">Belongs to the folylpolyglutamate synthase family.</text>
</comment>
<dbReference type="GO" id="GO:0005524">
    <property type="term" value="F:ATP binding"/>
    <property type="evidence" value="ECO:0007669"/>
    <property type="project" value="UniProtKB-KW"/>
</dbReference>
<dbReference type="PANTHER" id="PTHR11136:SF5">
    <property type="entry name" value="FOLYLPOLYGLUTAMATE SYNTHASE, MITOCHONDRIAL"/>
    <property type="match status" value="1"/>
</dbReference>
<evidence type="ECO:0000313" key="6">
    <source>
        <dbReference type="Proteomes" id="UP000663846"/>
    </source>
</evidence>
<keyword evidence="2" id="KW-0436">Ligase</keyword>
<evidence type="ECO:0000256" key="3">
    <source>
        <dbReference type="ARBA" id="ARBA00022741"/>
    </source>
</evidence>
<dbReference type="PANTHER" id="PTHR11136">
    <property type="entry name" value="FOLYLPOLYGLUTAMATE SYNTHASE-RELATED"/>
    <property type="match status" value="1"/>
</dbReference>
<name>A0A8H3BFL0_9AGAM</name>
<dbReference type="AlphaFoldDB" id="A0A8H3BFL0"/>
<dbReference type="GO" id="GO:0005739">
    <property type="term" value="C:mitochondrion"/>
    <property type="evidence" value="ECO:0007669"/>
    <property type="project" value="TreeGrafter"/>
</dbReference>
<evidence type="ECO:0008006" key="7">
    <source>
        <dbReference type="Google" id="ProtNLM"/>
    </source>
</evidence>
<proteinExistence type="inferred from homology"/>
<accession>A0A8H3BFL0</accession>
<dbReference type="GO" id="GO:0004326">
    <property type="term" value="F:tetrahydrofolylpolyglutamate synthase activity"/>
    <property type="evidence" value="ECO:0007669"/>
    <property type="project" value="InterPro"/>
</dbReference>
<dbReference type="Gene3D" id="3.40.1190.10">
    <property type="entry name" value="Mur-like, catalytic domain"/>
    <property type="match status" value="1"/>
</dbReference>
<reference evidence="5" key="1">
    <citation type="submission" date="2021-01" db="EMBL/GenBank/DDBJ databases">
        <authorList>
            <person name="Kaushik A."/>
        </authorList>
    </citation>
    <scope>NUCLEOTIDE SEQUENCE</scope>
    <source>
        <strain evidence="5">AG1-1C</strain>
    </source>
</reference>